<dbReference type="PANTHER" id="PTHR13052">
    <property type="entry name" value="NFRKB-RELATED"/>
    <property type="match status" value="1"/>
</dbReference>
<evidence type="ECO:0000256" key="3">
    <source>
        <dbReference type="SAM" id="MobiDB-lite"/>
    </source>
</evidence>
<reference evidence="5 6" key="1">
    <citation type="submission" date="2020-08" db="EMBL/GenBank/DDBJ databases">
        <title>Plant Genome Project.</title>
        <authorList>
            <person name="Zhang R.-G."/>
        </authorList>
    </citation>
    <scope>NUCLEOTIDE SEQUENCE [LARGE SCALE GENOMIC DNA]</scope>
    <source>
        <tissue evidence="5">Rhizome</tissue>
    </source>
</reference>
<feature type="compositionally biased region" description="Polar residues" evidence="3">
    <location>
        <begin position="710"/>
        <end position="723"/>
    </location>
</feature>
<feature type="region of interest" description="Disordered" evidence="3">
    <location>
        <begin position="710"/>
        <end position="770"/>
    </location>
</feature>
<protein>
    <recommendedName>
        <fullName evidence="4">DEUBAD domain-containing protein</fullName>
    </recommendedName>
</protein>
<dbReference type="PROSITE" id="PS51916">
    <property type="entry name" value="DEUBAD"/>
    <property type="match status" value="1"/>
</dbReference>
<keyword evidence="6" id="KW-1185">Reference proteome</keyword>
<dbReference type="InterPro" id="IPR044867">
    <property type="entry name" value="DEUBAD_dom"/>
</dbReference>
<evidence type="ECO:0000259" key="4">
    <source>
        <dbReference type="PROSITE" id="PS51916"/>
    </source>
</evidence>
<dbReference type="Pfam" id="PF25793">
    <property type="entry name" value="WHD_2nd_NFRKB"/>
    <property type="match status" value="1"/>
</dbReference>
<dbReference type="OrthoDB" id="70874at2759"/>
<comment type="caution">
    <text evidence="5">The sequence shown here is derived from an EMBL/GenBank/DDBJ whole genome shotgun (WGS) entry which is preliminary data.</text>
</comment>
<evidence type="ECO:0000313" key="6">
    <source>
        <dbReference type="Proteomes" id="UP000734854"/>
    </source>
</evidence>
<dbReference type="GO" id="GO:0031011">
    <property type="term" value="C:Ino80 complex"/>
    <property type="evidence" value="ECO:0007669"/>
    <property type="project" value="InterPro"/>
</dbReference>
<dbReference type="EMBL" id="JACMSC010000003">
    <property type="protein sequence ID" value="KAG6530359.1"/>
    <property type="molecule type" value="Genomic_DNA"/>
</dbReference>
<keyword evidence="2" id="KW-0539">Nucleus</keyword>
<accession>A0A8J5M3I3</accession>
<feature type="region of interest" description="Disordered" evidence="3">
    <location>
        <begin position="549"/>
        <end position="569"/>
    </location>
</feature>
<gene>
    <name evidence="5" type="ORF">ZIOFF_012587</name>
</gene>
<dbReference type="InterPro" id="IPR057748">
    <property type="entry name" value="NFRKB_WH_2"/>
</dbReference>
<dbReference type="PANTHER" id="PTHR13052:SF0">
    <property type="entry name" value="DNA-BINDING PROTEIN-LIKE"/>
    <property type="match status" value="1"/>
</dbReference>
<evidence type="ECO:0000256" key="2">
    <source>
        <dbReference type="ARBA" id="ARBA00023242"/>
    </source>
</evidence>
<dbReference type="InterPro" id="IPR024867">
    <property type="entry name" value="NFRKB"/>
</dbReference>
<sequence>MAILKNASRVLRTGGGSPPQSASSQEEYGELCAGIGKSESYASEASYVDSGMETDECDRLELGDPGAQLCQVGNQSFFVPLELFDLPDLGSILSLETWNEYLTEEERFALSGYLPDMDQETFGITLKELFSGENFHFGSPPITLFSQLKGGLCDPNIILYRRGLVSLQWRDHYHCLHSYQNSMVRSLVSLKDAFQSCAGYSIQERIQFLNTVKRQRPLERNEDVSFETNSEEVNMDHLYSSYSSKASRQFLKPSTDIKLRDIGMGREPVIFGKGKTKGVLKVTTSKFPAQESASSAHSSSLKYGMSSKYKAKIPQLPVTAKDKYTGFHLESPPKTMHYTGEDQDDMEEEYVIPPKDWKSGHRSIATSSLFRIGKNEKSAKRHDANIYSDEEPADYSSFSHSWRKNGNAHHMVTIASYGDESPEKANKARNFERELSPSTTGETQNLMMSRLMRQNKFHEDSILPDHFLKLDGLNHRATKWNIKHEYGTGDDGVDYNLKSKSFRTFPTQTNDVYLHNDHRIRNSHRKMKNNLNEVEDMSMNYSRITTMAAQSEETESETSDQVGNGGSTNPMIRNLRFRGADTEPGHSSIVKSTYDYEKHDELIDEDRKCPSTFPDVDRHVYTPDIDSYSVKIKCSKSVKKGIRQDTSEKLKDAEKKHTRMVNMDHSSQQSFYAVDYRGGMMDEHLDNLDEISKLQGSNSKANRLGNTAQFSDSQSMHANSETSGLPLKGCNSASKKPKWKVNNGHYPDEPDDSLYLKKPSAKQQKGKRKVVAETDTLTAVSSDLGTSKKDAEDVEPKPKLQKKPFTLITPTIHTGFSFSIVHLLSAVRKAMITHQMDDSTFNDAHLQNRNCSTIQITKELNEMGLIENNKHLAHSVEAMVNQACFPSLAFQEIVERVRSNPGDPCILETREPLQDLVRGALKIFSSKTAPLGVKGWKPLILHDKLNKSWLWTGPISSGLPDNENAEEEISSEAWGIPYKMLVKLVDAFANWLKSSQETLQQIGSLPPPPTSLLSNLDEKERFKDLRAQKSLNTIGSSSTEVRAYFRREEFLRYSVPDRAFSYTAADGRKSIVAPLKRGGGKPTSKARDHFMLKPDRPPHVTILCLVRDAAARLPGSIGTRADVCTLLRDSQYVVENVSDTQVTQIVSGALDRLHYERDPCVQFDSERKLWVYLHREREEEDFEDDGTSSTKKWKRQRKDLEIGNDVDTGSLAVCDFSTGLDHDHNLNVGTTSFGSGEIAEHLNEDMGVNVENFHSLMDTNIVSEGNSNWNSLGLNLLNENRLVCQKNSTDEDYNDETFCQERPVQLHYDHIMNKRLY</sequence>
<proteinExistence type="predicted"/>
<feature type="domain" description="DEUBAD" evidence="4">
    <location>
        <begin position="80"/>
        <end position="193"/>
    </location>
</feature>
<comment type="subcellular location">
    <subcellularLocation>
        <location evidence="1">Nucleus</location>
    </subcellularLocation>
</comment>
<name>A0A8J5M3I3_ZINOF</name>
<evidence type="ECO:0000256" key="1">
    <source>
        <dbReference type="ARBA" id="ARBA00004123"/>
    </source>
</evidence>
<evidence type="ECO:0000313" key="5">
    <source>
        <dbReference type="EMBL" id="KAG6530359.1"/>
    </source>
</evidence>
<dbReference type="CDD" id="cd21865">
    <property type="entry name" value="DEUBAD_NFRKB"/>
    <property type="match status" value="1"/>
</dbReference>
<organism evidence="5 6">
    <name type="scientific">Zingiber officinale</name>
    <name type="common">Ginger</name>
    <name type="synonym">Amomum zingiber</name>
    <dbReference type="NCBI Taxonomy" id="94328"/>
    <lineage>
        <taxon>Eukaryota</taxon>
        <taxon>Viridiplantae</taxon>
        <taxon>Streptophyta</taxon>
        <taxon>Embryophyta</taxon>
        <taxon>Tracheophyta</taxon>
        <taxon>Spermatophyta</taxon>
        <taxon>Magnoliopsida</taxon>
        <taxon>Liliopsida</taxon>
        <taxon>Zingiberales</taxon>
        <taxon>Zingiberaceae</taxon>
        <taxon>Zingiber</taxon>
    </lineage>
</organism>
<dbReference type="Proteomes" id="UP000734854">
    <property type="component" value="Unassembled WGS sequence"/>
</dbReference>